<dbReference type="RefSeq" id="WP_211858583.1">
    <property type="nucleotide sequence ID" value="NZ_JAAGBB010000134.1"/>
</dbReference>
<reference evidence="2" key="1">
    <citation type="journal article" date="2021" name="Syst. Appl. Microbiol.">
        <title>Roseomonas hellenica sp. nov., isolated from roots of wild-growing Alkanna tinctoria.</title>
        <authorList>
            <person name="Rat A."/>
            <person name="Naranjo H.D."/>
            <person name="Lebbe L."/>
            <person name="Cnockaert M."/>
            <person name="Krigas N."/>
            <person name="Grigoriadou K."/>
            <person name="Maloupa E."/>
            <person name="Willems A."/>
        </authorList>
    </citation>
    <scope>NUCLEOTIDE SEQUENCE [LARGE SCALE GENOMIC DNA]</scope>
    <source>
        <strain evidence="2">LMG 31523</strain>
    </source>
</reference>
<gene>
    <name evidence="1" type="ORF">GXW71_34510</name>
</gene>
<evidence type="ECO:0000313" key="1">
    <source>
        <dbReference type="EMBL" id="MBR0669506.1"/>
    </source>
</evidence>
<sequence length="108" mass="11071">MIFPRAVLAGVADGRIDLALRRAARAPAKAGGTQVTDIGVIAFDSVETIPLSGIDAAVARRAGFASRTAALAFLAGRDGPVWRVALRLAGPDPRLALREAAPAADEIA</sequence>
<dbReference type="EMBL" id="JAAGBB010000134">
    <property type="protein sequence ID" value="MBR0669506.1"/>
    <property type="molecule type" value="Genomic_DNA"/>
</dbReference>
<name>A0ABS5FAH6_9PROT</name>
<evidence type="ECO:0000313" key="2">
    <source>
        <dbReference type="Proteomes" id="UP001196870"/>
    </source>
</evidence>
<proteinExistence type="predicted"/>
<protein>
    <submittedName>
        <fullName evidence="1">Uncharacterized protein</fullName>
    </submittedName>
</protein>
<accession>A0ABS5FAH6</accession>
<dbReference type="Proteomes" id="UP001196870">
    <property type="component" value="Unassembled WGS sequence"/>
</dbReference>
<organism evidence="1 2">
    <name type="scientific">Plastoroseomonas hellenica</name>
    <dbReference type="NCBI Taxonomy" id="2687306"/>
    <lineage>
        <taxon>Bacteria</taxon>
        <taxon>Pseudomonadati</taxon>
        <taxon>Pseudomonadota</taxon>
        <taxon>Alphaproteobacteria</taxon>
        <taxon>Acetobacterales</taxon>
        <taxon>Acetobacteraceae</taxon>
        <taxon>Plastoroseomonas</taxon>
    </lineage>
</organism>
<feature type="non-terminal residue" evidence="1">
    <location>
        <position position="108"/>
    </location>
</feature>
<keyword evidence="2" id="KW-1185">Reference proteome</keyword>
<comment type="caution">
    <text evidence="1">The sequence shown here is derived from an EMBL/GenBank/DDBJ whole genome shotgun (WGS) entry which is preliminary data.</text>
</comment>